<dbReference type="KEGG" id="nsh:GXM_04568"/>
<feature type="transmembrane region" description="Helical" evidence="1">
    <location>
        <begin position="23"/>
        <end position="44"/>
    </location>
</feature>
<keyword evidence="1" id="KW-0812">Transmembrane</keyword>
<keyword evidence="3" id="KW-1185">Reference proteome</keyword>
<gene>
    <name evidence="2" type="ORF">GXM_04568</name>
</gene>
<name>A0A5P8W2Y3_9NOSO</name>
<evidence type="ECO:0000256" key="1">
    <source>
        <dbReference type="SAM" id="Phobius"/>
    </source>
</evidence>
<evidence type="ECO:0000313" key="2">
    <source>
        <dbReference type="EMBL" id="QFS47087.1"/>
    </source>
</evidence>
<organism evidence="2 3">
    <name type="scientific">Nostoc sphaeroides CCNUC1</name>
    <dbReference type="NCBI Taxonomy" id="2653204"/>
    <lineage>
        <taxon>Bacteria</taxon>
        <taxon>Bacillati</taxon>
        <taxon>Cyanobacteriota</taxon>
        <taxon>Cyanophyceae</taxon>
        <taxon>Nostocales</taxon>
        <taxon>Nostocaceae</taxon>
        <taxon>Nostoc</taxon>
    </lineage>
</organism>
<sequence>MKPKHNNPKTDVFRVLFRSKTKIFLLICVFVISVFGILLSNWLMTSQTAFAKIDLLQPAPTQPQG</sequence>
<reference evidence="2 3" key="1">
    <citation type="submission" date="2019-10" db="EMBL/GenBank/DDBJ databases">
        <title>Genomic and transcriptomic insights into the perfect genentic adaptation of a filamentous nitrogen-fixing cyanobacterium to rice fields.</title>
        <authorList>
            <person name="Chen Z."/>
        </authorList>
    </citation>
    <scope>NUCLEOTIDE SEQUENCE [LARGE SCALE GENOMIC DNA]</scope>
    <source>
        <strain evidence="2">CCNUC1</strain>
    </source>
</reference>
<keyword evidence="1" id="KW-1133">Transmembrane helix</keyword>
<keyword evidence="1" id="KW-0472">Membrane</keyword>
<proteinExistence type="predicted"/>
<accession>A0A5P8W2Y3</accession>
<dbReference type="AlphaFoldDB" id="A0A5P8W2Y3"/>
<dbReference type="Proteomes" id="UP000326678">
    <property type="component" value="Chromosome Gxm1"/>
</dbReference>
<evidence type="ECO:0000313" key="3">
    <source>
        <dbReference type="Proteomes" id="UP000326678"/>
    </source>
</evidence>
<dbReference type="EMBL" id="CP045226">
    <property type="protein sequence ID" value="QFS47087.1"/>
    <property type="molecule type" value="Genomic_DNA"/>
</dbReference>
<protein>
    <submittedName>
        <fullName evidence="2">Uncharacterized protein</fullName>
    </submittedName>
</protein>